<keyword evidence="2" id="KW-1185">Reference proteome</keyword>
<reference evidence="1 2" key="1">
    <citation type="journal article" date="2018" name="Sci. Rep.">
        <title>Genomic signatures of local adaptation to the degree of environmental predictability in rotifers.</title>
        <authorList>
            <person name="Franch-Gras L."/>
            <person name="Hahn C."/>
            <person name="Garcia-Roger E.M."/>
            <person name="Carmona M.J."/>
            <person name="Serra M."/>
            <person name="Gomez A."/>
        </authorList>
    </citation>
    <scope>NUCLEOTIDE SEQUENCE [LARGE SCALE GENOMIC DNA]</scope>
    <source>
        <strain evidence="1">HYR1</strain>
    </source>
</reference>
<comment type="caution">
    <text evidence="1">The sequence shown here is derived from an EMBL/GenBank/DDBJ whole genome shotgun (WGS) entry which is preliminary data.</text>
</comment>
<name>A0A3M7P7C0_BRAPC</name>
<dbReference type="AlphaFoldDB" id="A0A3M7P7C0"/>
<sequence>MVFRIEEYFIPFILVYHLNNRYLQGTYIYNIKQSLKALTSGAQICISIFVFDITTVSEKKVDVGNILKRIKLEFLDLNQKHNYHSVFVAHDTSLVLNLKKIQYYFYYRFFNKDGPNLNESLVAYLTGTLTSRVAVRLSMPCSIFCGLAPAGSLICLFSS</sequence>
<evidence type="ECO:0000313" key="1">
    <source>
        <dbReference type="EMBL" id="RMZ94952.1"/>
    </source>
</evidence>
<proteinExistence type="predicted"/>
<accession>A0A3M7P7C0</accession>
<dbReference type="Proteomes" id="UP000276133">
    <property type="component" value="Unassembled WGS sequence"/>
</dbReference>
<evidence type="ECO:0000313" key="2">
    <source>
        <dbReference type="Proteomes" id="UP000276133"/>
    </source>
</evidence>
<protein>
    <submittedName>
        <fullName evidence="1">Uncharacterized protein</fullName>
    </submittedName>
</protein>
<dbReference type="EMBL" id="REGN01012710">
    <property type="protein sequence ID" value="RMZ94952.1"/>
    <property type="molecule type" value="Genomic_DNA"/>
</dbReference>
<gene>
    <name evidence="1" type="ORF">BpHYR1_022142</name>
</gene>
<organism evidence="1 2">
    <name type="scientific">Brachionus plicatilis</name>
    <name type="common">Marine rotifer</name>
    <name type="synonym">Brachionus muelleri</name>
    <dbReference type="NCBI Taxonomy" id="10195"/>
    <lineage>
        <taxon>Eukaryota</taxon>
        <taxon>Metazoa</taxon>
        <taxon>Spiralia</taxon>
        <taxon>Gnathifera</taxon>
        <taxon>Rotifera</taxon>
        <taxon>Eurotatoria</taxon>
        <taxon>Monogononta</taxon>
        <taxon>Pseudotrocha</taxon>
        <taxon>Ploima</taxon>
        <taxon>Brachionidae</taxon>
        <taxon>Brachionus</taxon>
    </lineage>
</organism>